<dbReference type="EMBL" id="BAAANS010000054">
    <property type="protein sequence ID" value="GAA2116242.1"/>
    <property type="molecule type" value="Genomic_DNA"/>
</dbReference>
<evidence type="ECO:0000259" key="10">
    <source>
        <dbReference type="PROSITE" id="PS51085"/>
    </source>
</evidence>
<dbReference type="Proteomes" id="UP001500897">
    <property type="component" value="Unassembled WGS sequence"/>
</dbReference>
<evidence type="ECO:0000256" key="3">
    <source>
        <dbReference type="ARBA" id="ARBA00022714"/>
    </source>
</evidence>
<dbReference type="PROSITE" id="PS51085">
    <property type="entry name" value="2FE2S_FER_2"/>
    <property type="match status" value="1"/>
</dbReference>
<dbReference type="Pfam" id="PF00111">
    <property type="entry name" value="Fer2"/>
    <property type="match status" value="1"/>
</dbReference>
<evidence type="ECO:0000313" key="13">
    <source>
        <dbReference type="Proteomes" id="UP001500897"/>
    </source>
</evidence>
<proteinExistence type="predicted"/>
<evidence type="ECO:0000313" key="12">
    <source>
        <dbReference type="EMBL" id="GAA2116242.1"/>
    </source>
</evidence>
<dbReference type="CDD" id="cd06214">
    <property type="entry name" value="PA_degradation_oxidoreductase_like"/>
    <property type="match status" value="1"/>
</dbReference>
<dbReference type="InterPro" id="IPR036010">
    <property type="entry name" value="2Fe-2S_ferredoxin-like_sf"/>
</dbReference>
<dbReference type="InterPro" id="IPR039261">
    <property type="entry name" value="FNR_nucleotide-bd"/>
</dbReference>
<keyword evidence="5" id="KW-0274">FAD</keyword>
<protein>
    <submittedName>
        <fullName evidence="12">Phenylacetate-CoA oxygenase/reductase subunit PaaK</fullName>
    </submittedName>
</protein>
<comment type="cofactor">
    <cofactor evidence="1">
        <name>FAD</name>
        <dbReference type="ChEBI" id="CHEBI:57692"/>
    </cofactor>
</comment>
<accession>A0ABP5JCX8</accession>
<dbReference type="Pfam" id="PF00970">
    <property type="entry name" value="FAD_binding_6"/>
    <property type="match status" value="1"/>
</dbReference>
<dbReference type="SUPFAM" id="SSF54292">
    <property type="entry name" value="2Fe-2S ferredoxin-like"/>
    <property type="match status" value="1"/>
</dbReference>
<dbReference type="PANTHER" id="PTHR47354:SF8">
    <property type="entry name" value="1,2-PHENYLACETYL-COA EPOXIDASE, SUBUNIT E"/>
    <property type="match status" value="1"/>
</dbReference>
<dbReference type="Gene3D" id="2.40.30.10">
    <property type="entry name" value="Translation factors"/>
    <property type="match status" value="1"/>
</dbReference>
<evidence type="ECO:0000256" key="2">
    <source>
        <dbReference type="ARBA" id="ARBA00022630"/>
    </source>
</evidence>
<dbReference type="SUPFAM" id="SSF52343">
    <property type="entry name" value="Ferredoxin reductase-like, C-terminal NADP-linked domain"/>
    <property type="match status" value="1"/>
</dbReference>
<reference evidence="13" key="1">
    <citation type="journal article" date="2019" name="Int. J. Syst. Evol. Microbiol.">
        <title>The Global Catalogue of Microorganisms (GCM) 10K type strain sequencing project: providing services to taxonomists for standard genome sequencing and annotation.</title>
        <authorList>
            <consortium name="The Broad Institute Genomics Platform"/>
            <consortium name="The Broad Institute Genome Sequencing Center for Infectious Disease"/>
            <person name="Wu L."/>
            <person name="Ma J."/>
        </authorList>
    </citation>
    <scope>NUCLEOTIDE SEQUENCE [LARGE SCALE GENOMIC DNA]</scope>
    <source>
        <strain evidence="13">JCM 14559</strain>
    </source>
</reference>
<dbReference type="Gene3D" id="3.40.50.80">
    <property type="entry name" value="Nucleotide-binding domain of ferredoxin-NADP reductase (FNR) module"/>
    <property type="match status" value="1"/>
</dbReference>
<comment type="caution">
    <text evidence="12">The sequence shown here is derived from an EMBL/GenBank/DDBJ whole genome shotgun (WGS) entry which is preliminary data.</text>
</comment>
<feature type="region of interest" description="Disordered" evidence="9">
    <location>
        <begin position="264"/>
        <end position="286"/>
    </location>
</feature>
<feature type="domain" description="2Fe-2S ferredoxin-type" evidence="10">
    <location>
        <begin position="294"/>
        <end position="384"/>
    </location>
</feature>
<dbReference type="InterPro" id="IPR008333">
    <property type="entry name" value="Cbr1-like_FAD-bd_dom"/>
</dbReference>
<dbReference type="InterPro" id="IPR006058">
    <property type="entry name" value="2Fe2S_fd_BS"/>
</dbReference>
<evidence type="ECO:0000256" key="7">
    <source>
        <dbReference type="ARBA" id="ARBA00023004"/>
    </source>
</evidence>
<feature type="domain" description="FAD-binding FR-type" evidence="11">
    <location>
        <begin position="13"/>
        <end position="123"/>
    </location>
</feature>
<dbReference type="PROSITE" id="PS51384">
    <property type="entry name" value="FAD_FR"/>
    <property type="match status" value="1"/>
</dbReference>
<evidence type="ECO:0000259" key="11">
    <source>
        <dbReference type="PROSITE" id="PS51384"/>
    </source>
</evidence>
<dbReference type="SUPFAM" id="SSF63380">
    <property type="entry name" value="Riboflavin synthase domain-like"/>
    <property type="match status" value="1"/>
</dbReference>
<sequence length="384" mass="39894">MTAPAPARPRPRTRFHPLPVAAVRPAAADGSAVLITLRVPPELRAGFAFAPGQHLVVRADLDGAEARRSYSLCSVPAELARDGTLRIAVRAVDGGAYSSYATRRLRPGDLVEALPPAGRFALAPGDPGRGRGRRIAALAAGSGITPLLSMAAAVLAAEPDSTVTLLAGDRGADTAMLTEELADLKDRHRHRLRVLRVFSREERQAGLPAGRLDRAGLRALLPRLLPAGAHEWYVCGPPGMVEAAEEVLAERGTAHVRTELFTTRALPAGPPPAPPRPPDGSAGSAGAEVAAAGCELTVRLDGRSSVLRVPAGANVLDAALAARPETPYSCRTGVCATCRAKVVLGRVDTEGSLALGADESADGYVLTCRSTVGGERVTVDFDAL</sequence>
<keyword evidence="3" id="KW-0001">2Fe-2S</keyword>
<organism evidence="12 13">
    <name type="scientific">Kitasatospora saccharophila</name>
    <dbReference type="NCBI Taxonomy" id="407973"/>
    <lineage>
        <taxon>Bacteria</taxon>
        <taxon>Bacillati</taxon>
        <taxon>Actinomycetota</taxon>
        <taxon>Actinomycetes</taxon>
        <taxon>Kitasatosporales</taxon>
        <taxon>Streptomycetaceae</taxon>
        <taxon>Kitasatospora</taxon>
    </lineage>
</organism>
<dbReference type="InterPro" id="IPR001433">
    <property type="entry name" value="OxRdtase_FAD/NAD-bd"/>
</dbReference>
<dbReference type="PANTHER" id="PTHR47354">
    <property type="entry name" value="NADH OXIDOREDUCTASE HCR"/>
    <property type="match status" value="1"/>
</dbReference>
<dbReference type="RefSeq" id="WP_344556899.1">
    <property type="nucleotide sequence ID" value="NZ_BAAANS010000054.1"/>
</dbReference>
<keyword evidence="13" id="KW-1185">Reference proteome</keyword>
<evidence type="ECO:0000256" key="8">
    <source>
        <dbReference type="ARBA" id="ARBA00023014"/>
    </source>
</evidence>
<dbReference type="InterPro" id="IPR012675">
    <property type="entry name" value="Beta-grasp_dom_sf"/>
</dbReference>
<evidence type="ECO:0000256" key="4">
    <source>
        <dbReference type="ARBA" id="ARBA00022723"/>
    </source>
</evidence>
<dbReference type="Gene3D" id="3.10.20.30">
    <property type="match status" value="1"/>
</dbReference>
<dbReference type="CDD" id="cd00207">
    <property type="entry name" value="fer2"/>
    <property type="match status" value="1"/>
</dbReference>
<keyword evidence="8" id="KW-0411">Iron-sulfur</keyword>
<dbReference type="PROSITE" id="PS00197">
    <property type="entry name" value="2FE2S_FER_1"/>
    <property type="match status" value="1"/>
</dbReference>
<evidence type="ECO:0000256" key="5">
    <source>
        <dbReference type="ARBA" id="ARBA00022827"/>
    </source>
</evidence>
<feature type="compositionally biased region" description="Pro residues" evidence="9">
    <location>
        <begin position="268"/>
        <end position="278"/>
    </location>
</feature>
<dbReference type="InterPro" id="IPR050415">
    <property type="entry name" value="MRET"/>
</dbReference>
<keyword evidence="7" id="KW-0408">Iron</keyword>
<evidence type="ECO:0000256" key="1">
    <source>
        <dbReference type="ARBA" id="ARBA00001974"/>
    </source>
</evidence>
<evidence type="ECO:0000256" key="6">
    <source>
        <dbReference type="ARBA" id="ARBA00023002"/>
    </source>
</evidence>
<dbReference type="InterPro" id="IPR017927">
    <property type="entry name" value="FAD-bd_FR_type"/>
</dbReference>
<dbReference type="InterPro" id="IPR017938">
    <property type="entry name" value="Riboflavin_synthase-like_b-brl"/>
</dbReference>
<gene>
    <name evidence="12" type="primary">paaK_2</name>
    <name evidence="12" type="ORF">GCM10009759_61690</name>
</gene>
<name>A0ABP5JCX8_9ACTN</name>
<keyword evidence="4" id="KW-0479">Metal-binding</keyword>
<keyword evidence="2" id="KW-0285">Flavoprotein</keyword>
<evidence type="ECO:0000256" key="9">
    <source>
        <dbReference type="SAM" id="MobiDB-lite"/>
    </source>
</evidence>
<dbReference type="Pfam" id="PF00175">
    <property type="entry name" value="NAD_binding_1"/>
    <property type="match status" value="1"/>
</dbReference>
<dbReference type="PRINTS" id="PR00406">
    <property type="entry name" value="CYTB5RDTASE"/>
</dbReference>
<keyword evidence="6" id="KW-0560">Oxidoreductase</keyword>
<dbReference type="InterPro" id="IPR001041">
    <property type="entry name" value="2Fe-2S_ferredoxin-type"/>
</dbReference>